<dbReference type="STRING" id="1850252.LPB136_00045"/>
<keyword evidence="3" id="KW-0998">Cell outer membrane</keyword>
<protein>
    <submittedName>
        <fullName evidence="5">Uncharacterized protein</fullName>
    </submittedName>
</protein>
<dbReference type="KEGG" id="ten:LPB136_13335"/>
<dbReference type="KEGG" id="ten:LPB136_00045"/>
<evidence type="ECO:0000256" key="2">
    <source>
        <dbReference type="ARBA" id="ARBA00023136"/>
    </source>
</evidence>
<dbReference type="AlphaFoldDB" id="A0A1L3JMB8"/>
<proteinExistence type="predicted"/>
<evidence type="ECO:0000313" key="4">
    <source>
        <dbReference type="EMBL" id="APG63856.1"/>
    </source>
</evidence>
<keyword evidence="6" id="KW-1185">Reference proteome</keyword>
<reference evidence="5 6" key="1">
    <citation type="submission" date="2016-11" db="EMBL/GenBank/DDBJ databases">
        <title>Tenacibaculum sp. LPB0136, isolated from marine environment.</title>
        <authorList>
            <person name="Kim E."/>
            <person name="Yi H."/>
        </authorList>
    </citation>
    <scope>NUCLEOTIDE SEQUENCE [LARGE SCALE GENOMIC DNA]</scope>
    <source>
        <strain evidence="5 6">LPB0136</strain>
    </source>
</reference>
<dbReference type="Gene3D" id="2.40.170.20">
    <property type="entry name" value="TonB-dependent receptor, beta-barrel domain"/>
    <property type="match status" value="1"/>
</dbReference>
<evidence type="ECO:0000256" key="1">
    <source>
        <dbReference type="ARBA" id="ARBA00004442"/>
    </source>
</evidence>
<dbReference type="GO" id="GO:0009279">
    <property type="term" value="C:cell outer membrane"/>
    <property type="evidence" value="ECO:0007669"/>
    <property type="project" value="UniProtKB-SubCell"/>
</dbReference>
<accession>A0A1L3JMB8</accession>
<sequence>MFAGKFVFAQDKPAVKKVKDTIKTEVVNVVSSYTPKVTDAFKIKKKPTIKLSDKSKKKKLSYQIFPAPVASTFTPKKGALKGVDFSEREKLYKNYLAVGFGNNTTPYLETFLHHSTRFENDFGLYAKYISSSDPVKDTDLDSSYSNLLANFYYKQEDRYFDWKVGLDFEQNKYNWYGLPNTAYNSNVIESINEEQAYSFINLHGKITFEDNYINQAKVAISYFNDDFDSNEVSVSIAPQFQFSLDRFIRNSNEIILDVSLDYLSGSFNQSYENTNQVDYSFFTAGLNPSYKLKFYNFDINLGTKIYYTSDIENSLSQFYVYPDVKISYPIIANFANLFIGAGGDLHTNSYKQFTDENPFISPTQYITQTNEKYNFHGGINGKLSQSISYNSRISYKQFEDKALFSVNNSKSDGTTIASGGINFLGYEYGNSFSVIYDDIKNINFFGEVEWDVSKNLVIGANGEFNTYTPKQQEFSWNLPKLKSELFAKYKTAKWYAGTTIYFASNRKDVQFAGAFPSLSSPINLGRYFDVNLNSGYKFSDNLSAFLKVNNIFNNNYQRFTNFNVQGFQVLGGITYKFDF</sequence>
<comment type="subcellular location">
    <subcellularLocation>
        <location evidence="1">Cell outer membrane</location>
    </subcellularLocation>
</comment>
<evidence type="ECO:0000313" key="6">
    <source>
        <dbReference type="Proteomes" id="UP000181898"/>
    </source>
</evidence>
<name>A0A1L3JMB8_9FLAO</name>
<dbReference type="EMBL" id="CP018155">
    <property type="protein sequence ID" value="APG66295.1"/>
    <property type="molecule type" value="Genomic_DNA"/>
</dbReference>
<dbReference type="Proteomes" id="UP000181898">
    <property type="component" value="Chromosome"/>
</dbReference>
<organism evidence="5 6">
    <name type="scientific">Tenacibaculum todarodis</name>
    <dbReference type="NCBI Taxonomy" id="1850252"/>
    <lineage>
        <taxon>Bacteria</taxon>
        <taxon>Pseudomonadati</taxon>
        <taxon>Bacteroidota</taxon>
        <taxon>Flavobacteriia</taxon>
        <taxon>Flavobacteriales</taxon>
        <taxon>Flavobacteriaceae</taxon>
        <taxon>Tenacibaculum</taxon>
    </lineage>
</organism>
<evidence type="ECO:0000256" key="3">
    <source>
        <dbReference type="ARBA" id="ARBA00023237"/>
    </source>
</evidence>
<keyword evidence="2" id="KW-0472">Membrane</keyword>
<gene>
    <name evidence="4" type="ORF">LPB136_00045</name>
    <name evidence="5" type="ORF">LPB136_13335</name>
</gene>
<evidence type="ECO:0000313" key="5">
    <source>
        <dbReference type="EMBL" id="APG66295.1"/>
    </source>
</evidence>
<dbReference type="SUPFAM" id="SSF56935">
    <property type="entry name" value="Porins"/>
    <property type="match status" value="1"/>
</dbReference>
<dbReference type="InterPro" id="IPR036942">
    <property type="entry name" value="Beta-barrel_TonB_sf"/>
</dbReference>
<dbReference type="EMBL" id="CP018155">
    <property type="protein sequence ID" value="APG63856.1"/>
    <property type="molecule type" value="Genomic_DNA"/>
</dbReference>